<dbReference type="GO" id="GO:0016857">
    <property type="term" value="F:racemase and epimerase activity, acting on carbohydrates and derivatives"/>
    <property type="evidence" value="ECO:0007669"/>
    <property type="project" value="InterPro"/>
</dbReference>
<dbReference type="EMBL" id="JXSQ01000031">
    <property type="protein sequence ID" value="KIP51550.1"/>
    <property type="molecule type" value="Genomic_DNA"/>
</dbReference>
<name>A0A0D0H359_9MICO</name>
<reference evidence="1 2" key="1">
    <citation type="submission" date="2015-01" db="EMBL/GenBank/DDBJ databases">
        <title>Draft genome sequence of Leucobacter komagatae strain VKM ST2845.</title>
        <authorList>
            <person name="Karlyshev A.V."/>
            <person name="Kudryashova E.B."/>
        </authorList>
    </citation>
    <scope>NUCLEOTIDE SEQUENCE [LARGE SCALE GENOMIC DNA]</scope>
    <source>
        <strain evidence="1 2">VKM ST2845</strain>
    </source>
</reference>
<dbReference type="Pfam" id="PF05336">
    <property type="entry name" value="rhaM"/>
    <property type="match status" value="1"/>
</dbReference>
<accession>A0A0D0H359</accession>
<evidence type="ECO:0000313" key="2">
    <source>
        <dbReference type="Proteomes" id="UP000032120"/>
    </source>
</evidence>
<gene>
    <name evidence="1" type="ORF">SD72_14770</name>
</gene>
<organism evidence="1 2">
    <name type="scientific">Leucobacter komagatae</name>
    <dbReference type="NCBI Taxonomy" id="55969"/>
    <lineage>
        <taxon>Bacteria</taxon>
        <taxon>Bacillati</taxon>
        <taxon>Actinomycetota</taxon>
        <taxon>Actinomycetes</taxon>
        <taxon>Micrococcales</taxon>
        <taxon>Microbacteriaceae</taxon>
        <taxon>Leucobacter</taxon>
    </lineage>
</organism>
<sequence>MKRVAQVIGVPPQHWEAYERYHAAVWPTVLEQIALSNIQNYSIYRHGELLFSYFEYVGDDYEADMARMAADPETQRWWSLQQPLQRPLEGRAEGEWWAEMAEVFHQD</sequence>
<dbReference type="InterPro" id="IPR011008">
    <property type="entry name" value="Dimeric_a/b-barrel"/>
</dbReference>
<keyword evidence="2" id="KW-1185">Reference proteome</keyword>
<dbReference type="AlphaFoldDB" id="A0A0D0H359"/>
<dbReference type="PANTHER" id="PTHR34389">
    <property type="entry name" value="L-RHAMNOSE MUTAROTASE"/>
    <property type="match status" value="1"/>
</dbReference>
<dbReference type="OrthoDB" id="9799608at2"/>
<protein>
    <submittedName>
        <fullName evidence="1">L-rhamnose 1-epimerase</fullName>
    </submittedName>
</protein>
<proteinExistence type="predicted"/>
<comment type="caution">
    <text evidence="1">The sequence shown here is derived from an EMBL/GenBank/DDBJ whole genome shotgun (WGS) entry which is preliminary data.</text>
</comment>
<dbReference type="SUPFAM" id="SSF54909">
    <property type="entry name" value="Dimeric alpha+beta barrel"/>
    <property type="match status" value="1"/>
</dbReference>
<dbReference type="Proteomes" id="UP000032120">
    <property type="component" value="Unassembled WGS sequence"/>
</dbReference>
<dbReference type="RefSeq" id="WP_042545236.1">
    <property type="nucleotide sequence ID" value="NZ_JXSQ01000031.1"/>
</dbReference>
<evidence type="ECO:0000313" key="1">
    <source>
        <dbReference type="EMBL" id="KIP51550.1"/>
    </source>
</evidence>
<dbReference type="InterPro" id="IPR008000">
    <property type="entry name" value="Rham/fucose_mutarotase"/>
</dbReference>
<dbReference type="PANTHER" id="PTHR34389:SF2">
    <property type="entry name" value="L-RHAMNOSE MUTAROTASE"/>
    <property type="match status" value="1"/>
</dbReference>
<dbReference type="Gene3D" id="3.30.70.100">
    <property type="match status" value="1"/>
</dbReference>